<reference evidence="2 3" key="1">
    <citation type="submission" date="2019-05" db="EMBL/GenBank/DDBJ databases">
        <title>Emergence of the Ug99 lineage of the wheat stem rust pathogen through somatic hybridization.</title>
        <authorList>
            <person name="Li F."/>
            <person name="Upadhyaya N.M."/>
            <person name="Sperschneider J."/>
            <person name="Matny O."/>
            <person name="Nguyen-Phuc H."/>
            <person name="Mago R."/>
            <person name="Raley C."/>
            <person name="Miller M.E."/>
            <person name="Silverstein K.A.T."/>
            <person name="Henningsen E."/>
            <person name="Hirsch C.D."/>
            <person name="Visser B."/>
            <person name="Pretorius Z.A."/>
            <person name="Steffenson B.J."/>
            <person name="Schwessinger B."/>
            <person name="Dodds P.N."/>
            <person name="Figueroa M."/>
        </authorList>
    </citation>
    <scope>NUCLEOTIDE SEQUENCE [LARGE SCALE GENOMIC DNA]</scope>
    <source>
        <strain evidence="2">21-0</strain>
    </source>
</reference>
<evidence type="ECO:0000313" key="2">
    <source>
        <dbReference type="EMBL" id="KAA1110410.1"/>
    </source>
</evidence>
<protein>
    <submittedName>
        <fullName evidence="2">Uncharacterized protein</fullName>
    </submittedName>
</protein>
<dbReference type="AlphaFoldDB" id="A0A5B0QAX0"/>
<evidence type="ECO:0000313" key="3">
    <source>
        <dbReference type="Proteomes" id="UP000324748"/>
    </source>
</evidence>
<comment type="caution">
    <text evidence="2">The sequence shown here is derived from an EMBL/GenBank/DDBJ whole genome shotgun (WGS) entry which is preliminary data.</text>
</comment>
<name>A0A5B0QAX0_PUCGR</name>
<feature type="compositionally biased region" description="Basic residues" evidence="1">
    <location>
        <begin position="25"/>
        <end position="40"/>
    </location>
</feature>
<proteinExistence type="predicted"/>
<dbReference type="Proteomes" id="UP000324748">
    <property type="component" value="Unassembled WGS sequence"/>
</dbReference>
<dbReference type="EMBL" id="VSWC01000027">
    <property type="protein sequence ID" value="KAA1110410.1"/>
    <property type="molecule type" value="Genomic_DNA"/>
</dbReference>
<evidence type="ECO:0000256" key="1">
    <source>
        <dbReference type="SAM" id="MobiDB-lite"/>
    </source>
</evidence>
<feature type="region of interest" description="Disordered" evidence="1">
    <location>
        <begin position="59"/>
        <end position="108"/>
    </location>
</feature>
<feature type="region of interest" description="Disordered" evidence="1">
    <location>
        <begin position="1"/>
        <end position="45"/>
    </location>
</feature>
<sequence>MGAYLTDQPASKPAGPEAAPWRASAHIHGRHHIARDRPRPRPASAHGNLIQFASRAINEAPWGPSPEAPRGPFPGAGPPRIHRAIAPSPPLVAVSPTKPSGSAITTSQ</sequence>
<accession>A0A5B0QAX0</accession>
<gene>
    <name evidence="2" type="ORF">PGT21_020820</name>
</gene>
<feature type="compositionally biased region" description="Polar residues" evidence="1">
    <location>
        <begin position="97"/>
        <end position="108"/>
    </location>
</feature>
<keyword evidence="3" id="KW-1185">Reference proteome</keyword>
<organism evidence="2 3">
    <name type="scientific">Puccinia graminis f. sp. tritici</name>
    <dbReference type="NCBI Taxonomy" id="56615"/>
    <lineage>
        <taxon>Eukaryota</taxon>
        <taxon>Fungi</taxon>
        <taxon>Dikarya</taxon>
        <taxon>Basidiomycota</taxon>
        <taxon>Pucciniomycotina</taxon>
        <taxon>Pucciniomycetes</taxon>
        <taxon>Pucciniales</taxon>
        <taxon>Pucciniaceae</taxon>
        <taxon>Puccinia</taxon>
    </lineage>
</organism>
<feature type="compositionally biased region" description="Pro residues" evidence="1">
    <location>
        <begin position="63"/>
        <end position="77"/>
    </location>
</feature>